<proteinExistence type="predicted"/>
<keyword evidence="4" id="KW-1185">Reference proteome</keyword>
<organism evidence="3 4">
    <name type="scientific">Longimicrobium terrae</name>
    <dbReference type="NCBI Taxonomy" id="1639882"/>
    <lineage>
        <taxon>Bacteria</taxon>
        <taxon>Pseudomonadati</taxon>
        <taxon>Gemmatimonadota</taxon>
        <taxon>Longimicrobiia</taxon>
        <taxon>Longimicrobiales</taxon>
        <taxon>Longimicrobiaceae</taxon>
        <taxon>Longimicrobium</taxon>
    </lineage>
</organism>
<feature type="transmembrane region" description="Helical" evidence="2">
    <location>
        <begin position="36"/>
        <end position="60"/>
    </location>
</feature>
<keyword evidence="2" id="KW-1133">Transmembrane helix</keyword>
<gene>
    <name evidence="3" type="ORF">HNQ61_002185</name>
</gene>
<keyword evidence="2" id="KW-0472">Membrane</keyword>
<comment type="caution">
    <text evidence="3">The sequence shown here is derived from an EMBL/GenBank/DDBJ whole genome shotgun (WGS) entry which is preliminary data.</text>
</comment>
<accession>A0A841GXT8</accession>
<dbReference type="EMBL" id="JACHIA010000005">
    <property type="protein sequence ID" value="MBB6070564.1"/>
    <property type="molecule type" value="Genomic_DNA"/>
</dbReference>
<evidence type="ECO:0000256" key="2">
    <source>
        <dbReference type="SAM" id="Phobius"/>
    </source>
</evidence>
<dbReference type="PROSITE" id="PS51257">
    <property type="entry name" value="PROKAR_LIPOPROTEIN"/>
    <property type="match status" value="1"/>
</dbReference>
<keyword evidence="2" id="KW-0812">Transmembrane</keyword>
<evidence type="ECO:0000256" key="1">
    <source>
        <dbReference type="SAM" id="MobiDB-lite"/>
    </source>
</evidence>
<reference evidence="3 4" key="1">
    <citation type="submission" date="2020-08" db="EMBL/GenBank/DDBJ databases">
        <title>Genomic Encyclopedia of Type Strains, Phase IV (KMG-IV): sequencing the most valuable type-strain genomes for metagenomic binning, comparative biology and taxonomic classification.</title>
        <authorList>
            <person name="Goeker M."/>
        </authorList>
    </citation>
    <scope>NUCLEOTIDE SEQUENCE [LARGE SCALE GENOMIC DNA]</scope>
    <source>
        <strain evidence="3 4">DSM 29007</strain>
    </source>
</reference>
<name>A0A841GXT8_9BACT</name>
<dbReference type="Proteomes" id="UP000582837">
    <property type="component" value="Unassembled WGS sequence"/>
</dbReference>
<feature type="compositionally biased region" description="Basic and acidic residues" evidence="1">
    <location>
        <begin position="1"/>
        <end position="14"/>
    </location>
</feature>
<feature type="region of interest" description="Disordered" evidence="1">
    <location>
        <begin position="1"/>
        <end position="22"/>
    </location>
</feature>
<dbReference type="AlphaFoldDB" id="A0A841GXT8"/>
<evidence type="ECO:0000313" key="3">
    <source>
        <dbReference type="EMBL" id="MBB6070564.1"/>
    </source>
</evidence>
<sequence>MTEREEPRERDEAAQHTPVGVIDRTPPGGCGFTGCMWMVMIVFSVLLALLIFGLLTRVWIVPPPPVR</sequence>
<evidence type="ECO:0000313" key="4">
    <source>
        <dbReference type="Proteomes" id="UP000582837"/>
    </source>
</evidence>
<protein>
    <submittedName>
        <fullName evidence="3">Uncharacterized protein</fullName>
    </submittedName>
</protein>
<dbReference type="RefSeq" id="WP_170034397.1">
    <property type="nucleotide sequence ID" value="NZ_JABDTL010000001.1"/>
</dbReference>